<comment type="similarity">
    <text evidence="2 5">Belongs to the RecX family.</text>
</comment>
<dbReference type="PANTHER" id="PTHR33602:SF1">
    <property type="entry name" value="REGULATORY PROTEIN RECX FAMILY PROTEIN"/>
    <property type="match status" value="1"/>
</dbReference>
<evidence type="ECO:0000256" key="1">
    <source>
        <dbReference type="ARBA" id="ARBA00004496"/>
    </source>
</evidence>
<dbReference type="InterPro" id="IPR036388">
    <property type="entry name" value="WH-like_DNA-bd_sf"/>
</dbReference>
<dbReference type="PANTHER" id="PTHR33602">
    <property type="entry name" value="REGULATORY PROTEIN RECX FAMILY PROTEIN"/>
    <property type="match status" value="1"/>
</dbReference>
<feature type="domain" description="RecX third three-helical" evidence="7">
    <location>
        <begin position="105"/>
        <end position="148"/>
    </location>
</feature>
<evidence type="ECO:0000313" key="10">
    <source>
        <dbReference type="Proteomes" id="UP000242469"/>
    </source>
</evidence>
<accession>A0A1H4H774</accession>
<evidence type="ECO:0000256" key="4">
    <source>
        <dbReference type="ARBA" id="ARBA00022490"/>
    </source>
</evidence>
<evidence type="ECO:0000259" key="7">
    <source>
        <dbReference type="Pfam" id="PF21981"/>
    </source>
</evidence>
<feature type="domain" description="RecX first three-helical" evidence="8">
    <location>
        <begin position="12"/>
        <end position="48"/>
    </location>
</feature>
<keyword evidence="10" id="KW-1185">Reference proteome</keyword>
<dbReference type="Gene3D" id="1.10.10.10">
    <property type="entry name" value="Winged helix-like DNA-binding domain superfamily/Winged helix DNA-binding domain"/>
    <property type="match status" value="3"/>
</dbReference>
<evidence type="ECO:0000256" key="3">
    <source>
        <dbReference type="ARBA" id="ARBA00018111"/>
    </source>
</evidence>
<feature type="domain" description="RecX second three-helical" evidence="6">
    <location>
        <begin position="57"/>
        <end position="97"/>
    </location>
</feature>
<dbReference type="GO" id="GO:0005737">
    <property type="term" value="C:cytoplasm"/>
    <property type="evidence" value="ECO:0007669"/>
    <property type="project" value="UniProtKB-SubCell"/>
</dbReference>
<name>A0A1H4H774_9GAMM</name>
<gene>
    <name evidence="5" type="primary">recX</name>
    <name evidence="9" type="ORF">SAMN02745729_12825</name>
</gene>
<dbReference type="Pfam" id="PF02631">
    <property type="entry name" value="RecX_HTH2"/>
    <property type="match status" value="1"/>
</dbReference>
<protein>
    <recommendedName>
        <fullName evidence="3 5">Regulatory protein RecX</fullName>
    </recommendedName>
</protein>
<evidence type="ECO:0000313" key="9">
    <source>
        <dbReference type="EMBL" id="SEB16938.1"/>
    </source>
</evidence>
<evidence type="ECO:0000256" key="2">
    <source>
        <dbReference type="ARBA" id="ARBA00009695"/>
    </source>
</evidence>
<proteinExistence type="inferred from homology"/>
<evidence type="ECO:0000259" key="6">
    <source>
        <dbReference type="Pfam" id="PF02631"/>
    </source>
</evidence>
<sequence>MARLLETEAELRNAAFALLGRREYSRAEMEQKLGRRCENAELLRQVLDQFVADGYQSDERFAHVFTRSRFGSGYGAMRIRQELRQKGLGPELIEQALEDESPDSYQQALECCQRRFGDQPPADPKEYARRMRFLVNRGFSFDDAKRAIKCEGSE</sequence>
<dbReference type="OrthoDB" id="7066780at2"/>
<evidence type="ECO:0000259" key="8">
    <source>
        <dbReference type="Pfam" id="PF21982"/>
    </source>
</evidence>
<keyword evidence="4 5" id="KW-0963">Cytoplasm</keyword>
<comment type="function">
    <text evidence="5">Modulates RecA activity.</text>
</comment>
<dbReference type="Pfam" id="PF21981">
    <property type="entry name" value="RecX_HTH3"/>
    <property type="match status" value="1"/>
</dbReference>
<comment type="subcellular location">
    <subcellularLocation>
        <location evidence="1 5">Cytoplasm</location>
    </subcellularLocation>
</comment>
<dbReference type="InterPro" id="IPR053926">
    <property type="entry name" value="RecX_HTH_1st"/>
</dbReference>
<dbReference type="Pfam" id="PF21982">
    <property type="entry name" value="RecX_HTH1"/>
    <property type="match status" value="1"/>
</dbReference>
<evidence type="ECO:0000256" key="5">
    <source>
        <dbReference type="HAMAP-Rule" id="MF_01114"/>
    </source>
</evidence>
<dbReference type="InterPro" id="IPR053924">
    <property type="entry name" value="RecX_HTH_2nd"/>
</dbReference>
<organism evidence="9 10">
    <name type="scientific">Marinobacterium iners DSM 11526</name>
    <dbReference type="NCBI Taxonomy" id="1122198"/>
    <lineage>
        <taxon>Bacteria</taxon>
        <taxon>Pseudomonadati</taxon>
        <taxon>Pseudomonadota</taxon>
        <taxon>Gammaproteobacteria</taxon>
        <taxon>Oceanospirillales</taxon>
        <taxon>Oceanospirillaceae</taxon>
        <taxon>Marinobacterium</taxon>
    </lineage>
</organism>
<dbReference type="GO" id="GO:0006282">
    <property type="term" value="P:regulation of DNA repair"/>
    <property type="evidence" value="ECO:0007669"/>
    <property type="project" value="UniProtKB-UniRule"/>
</dbReference>
<dbReference type="InterPro" id="IPR053925">
    <property type="entry name" value="RecX_HTH_3rd"/>
</dbReference>
<reference evidence="10" key="1">
    <citation type="submission" date="2016-10" db="EMBL/GenBank/DDBJ databases">
        <authorList>
            <person name="Varghese N."/>
            <person name="Submissions S."/>
        </authorList>
    </citation>
    <scope>NUCLEOTIDE SEQUENCE [LARGE SCALE GENOMIC DNA]</scope>
    <source>
        <strain evidence="10">DSM 11526</strain>
    </source>
</reference>
<dbReference type="AlphaFoldDB" id="A0A1H4H774"/>
<dbReference type="EMBL" id="FNRJ01000028">
    <property type="protein sequence ID" value="SEB16938.1"/>
    <property type="molecule type" value="Genomic_DNA"/>
</dbReference>
<dbReference type="STRING" id="1122198.SAMN02745729_12825"/>
<dbReference type="RefSeq" id="WP_091828128.1">
    <property type="nucleotide sequence ID" value="NZ_FNRJ01000028.1"/>
</dbReference>
<dbReference type="InterPro" id="IPR003783">
    <property type="entry name" value="Regulatory_RecX"/>
</dbReference>
<dbReference type="Proteomes" id="UP000242469">
    <property type="component" value="Unassembled WGS sequence"/>
</dbReference>
<dbReference type="HAMAP" id="MF_01114">
    <property type="entry name" value="RecX"/>
    <property type="match status" value="1"/>
</dbReference>